<name>A0ABD6M0I3_9ENTR</name>
<dbReference type="RefSeq" id="WP_174360755.1">
    <property type="nucleotide sequence ID" value="NZ_SUQN01000003.1"/>
</dbReference>
<comment type="caution">
    <text evidence="2">The sequence shown here is derived from an EMBL/GenBank/DDBJ whole genome shotgun (WGS) entry which is preliminary data.</text>
</comment>
<dbReference type="SUPFAM" id="SSF54786">
    <property type="entry name" value="YcfA/nrd intein domain"/>
    <property type="match status" value="1"/>
</dbReference>
<organism evidence="2 3">
    <name type="scientific">Citrobacter gillenii</name>
    <dbReference type="NCBI Taxonomy" id="67828"/>
    <lineage>
        <taxon>Bacteria</taxon>
        <taxon>Pseudomonadati</taxon>
        <taxon>Pseudomonadota</taxon>
        <taxon>Gammaproteobacteria</taxon>
        <taxon>Enterobacterales</taxon>
        <taxon>Enterobacteriaceae</taxon>
        <taxon>Citrobacter</taxon>
        <taxon>Citrobacter freundii complex</taxon>
    </lineage>
</organism>
<protein>
    <submittedName>
        <fullName evidence="2">DUF905 domain-containing protein</fullName>
    </submittedName>
</protein>
<reference evidence="2 3" key="1">
    <citation type="submission" date="2019-05" db="EMBL/GenBank/DDBJ databases">
        <title>Draft genomes of bacterial isolates retrieved from different Forrest soils.</title>
        <authorList>
            <person name="Soares-Castro P."/>
            <person name="Santos P.M."/>
        </authorList>
    </citation>
    <scope>NUCLEOTIDE SEQUENCE [LARGE SCALE GENOMIC DNA]</scope>
    <source>
        <strain evidence="2 3">UMG736</strain>
    </source>
</reference>
<comment type="similarity">
    <text evidence="1">Belongs to the UPF0401 family.</text>
</comment>
<evidence type="ECO:0000313" key="3">
    <source>
        <dbReference type="Proteomes" id="UP000729009"/>
    </source>
</evidence>
<dbReference type="AlphaFoldDB" id="A0ABD6M0I3"/>
<sequence length="79" mass="9032">MFQSVLLPPGPFTRAQAEAVTATYRNITIEDDQHSHFRLVVRDREGRMAWRAWSFESDAGAGLNPYIRQYGILKEPSAH</sequence>
<dbReference type="Proteomes" id="UP000729009">
    <property type="component" value="Unassembled WGS sequence"/>
</dbReference>
<dbReference type="InterPro" id="IPR009253">
    <property type="entry name" value="DUF905"/>
</dbReference>
<evidence type="ECO:0000256" key="1">
    <source>
        <dbReference type="ARBA" id="ARBA00007059"/>
    </source>
</evidence>
<dbReference type="Pfam" id="PF06006">
    <property type="entry name" value="DUF905"/>
    <property type="match status" value="1"/>
</dbReference>
<evidence type="ECO:0000313" key="2">
    <source>
        <dbReference type="EMBL" id="NTZ50417.1"/>
    </source>
</evidence>
<dbReference type="Gene3D" id="3.30.160.130">
    <property type="entry name" value="ykff protein like domains"/>
    <property type="match status" value="1"/>
</dbReference>
<dbReference type="InterPro" id="IPR038612">
    <property type="entry name" value="YkfF-like_sf"/>
</dbReference>
<proteinExistence type="inferred from homology"/>
<gene>
    <name evidence="2" type="ORF">FCH32_08900</name>
</gene>
<keyword evidence="3" id="KW-1185">Reference proteome</keyword>
<accession>A0ABD6M0I3</accession>
<dbReference type="EMBL" id="SUQN01000003">
    <property type="protein sequence ID" value="NTZ50417.1"/>
    <property type="molecule type" value="Genomic_DNA"/>
</dbReference>